<evidence type="ECO:0000313" key="6">
    <source>
        <dbReference type="Proteomes" id="UP000292209"/>
    </source>
</evidence>
<evidence type="ECO:0000259" key="4">
    <source>
        <dbReference type="Pfam" id="PF02826"/>
    </source>
</evidence>
<proteinExistence type="inferred from homology"/>
<dbReference type="Pfam" id="PF02826">
    <property type="entry name" value="2-Hacid_dh_C"/>
    <property type="match status" value="1"/>
</dbReference>
<dbReference type="GO" id="GO:0051287">
    <property type="term" value="F:NAD binding"/>
    <property type="evidence" value="ECO:0007669"/>
    <property type="project" value="InterPro"/>
</dbReference>
<keyword evidence="6" id="KW-1185">Reference proteome</keyword>
<dbReference type="InterPro" id="IPR036291">
    <property type="entry name" value="NAD(P)-bd_dom_sf"/>
</dbReference>
<comment type="similarity">
    <text evidence="2">Belongs to the D-isomer specific 2-hydroxyacid dehydrogenase family.</text>
</comment>
<evidence type="ECO:0000256" key="2">
    <source>
        <dbReference type="RuleBase" id="RU003719"/>
    </source>
</evidence>
<dbReference type="Gene3D" id="3.40.50.720">
    <property type="entry name" value="NAD(P)-binding Rossmann-like Domain"/>
    <property type="match status" value="2"/>
</dbReference>
<feature type="domain" description="D-isomer specific 2-hydroxyacid dehydrogenase catalytic" evidence="3">
    <location>
        <begin position="11"/>
        <end position="307"/>
    </location>
</feature>
<protein>
    <submittedName>
        <fullName evidence="5">D-3-phosphoglycerate dehydrogenase</fullName>
    </submittedName>
</protein>
<organism evidence="5 6">
    <name type="scientific">Cecembia calidifontis</name>
    <dbReference type="NCBI Taxonomy" id="1187080"/>
    <lineage>
        <taxon>Bacteria</taxon>
        <taxon>Pseudomonadati</taxon>
        <taxon>Bacteroidota</taxon>
        <taxon>Cytophagia</taxon>
        <taxon>Cytophagales</taxon>
        <taxon>Cyclobacteriaceae</taxon>
        <taxon>Cecembia</taxon>
    </lineage>
</organism>
<dbReference type="GO" id="GO:0016616">
    <property type="term" value="F:oxidoreductase activity, acting on the CH-OH group of donors, NAD or NADP as acceptor"/>
    <property type="evidence" value="ECO:0007669"/>
    <property type="project" value="InterPro"/>
</dbReference>
<dbReference type="CDD" id="cd12179">
    <property type="entry name" value="2-Hacid_dh_14"/>
    <property type="match status" value="1"/>
</dbReference>
<feature type="domain" description="D-isomer specific 2-hydroxyacid dehydrogenase NAD-binding" evidence="4">
    <location>
        <begin position="114"/>
        <end position="294"/>
    </location>
</feature>
<keyword evidence="1 2" id="KW-0560">Oxidoreductase</keyword>
<dbReference type="InterPro" id="IPR050223">
    <property type="entry name" value="D-isomer_2-hydroxyacid_DH"/>
</dbReference>
<dbReference type="InterPro" id="IPR006140">
    <property type="entry name" value="D-isomer_DH_NAD-bd"/>
</dbReference>
<comment type="caution">
    <text evidence="5">The sequence shown here is derived from an EMBL/GenBank/DDBJ whole genome shotgun (WGS) entry which is preliminary data.</text>
</comment>
<dbReference type="OrthoDB" id="1522997at2"/>
<gene>
    <name evidence="5" type="ORF">BC751_2522</name>
</gene>
<evidence type="ECO:0000256" key="1">
    <source>
        <dbReference type="ARBA" id="ARBA00023002"/>
    </source>
</evidence>
<evidence type="ECO:0000259" key="3">
    <source>
        <dbReference type="Pfam" id="PF00389"/>
    </source>
</evidence>
<dbReference type="AlphaFoldDB" id="A0A4Q7PAF0"/>
<name>A0A4Q7PAF0_9BACT</name>
<dbReference type="InterPro" id="IPR006139">
    <property type="entry name" value="D-isomer_2_OHA_DH_cat_dom"/>
</dbReference>
<reference evidence="5 6" key="1">
    <citation type="submission" date="2019-02" db="EMBL/GenBank/DDBJ databases">
        <title>Genomic Encyclopedia of Archaeal and Bacterial Type Strains, Phase II (KMG-II): from individual species to whole genera.</title>
        <authorList>
            <person name="Goeker M."/>
        </authorList>
    </citation>
    <scope>NUCLEOTIDE SEQUENCE [LARGE SCALE GENOMIC DNA]</scope>
    <source>
        <strain evidence="5 6">DSM 21411</strain>
    </source>
</reference>
<accession>A0A4Q7PAF0</accession>
<sequence>MFQSFDQFRKVLIIDEMHLSIIPLLEAEGFMVDYRPEIKRPEILAIIHGYIGLIIRSKTPIDRELLEKAENLKFIGRAGAGLDKIDLKYLEERNIRLFHAAEGNRDAVGEHALGGLLALFNNISRSDREVRKGIWNREENRGEELQGKTVGILGYGNMGSAFAKKLIGFDVRIIAYDRYKTKFGNEFVEEVDFETLTEQADILSLHVPLTQETKGFLTYEVLRKFRKPIYLINTARGEIISFSTLNKAFDEGILKGAVLDVLENEKFDSFTEDQKKEFERLASRENILFSPHIAGWTFQSYEKINRVLIEKIKYSDLSWD</sequence>
<dbReference type="PANTHER" id="PTHR10996">
    <property type="entry name" value="2-HYDROXYACID DEHYDROGENASE-RELATED"/>
    <property type="match status" value="1"/>
</dbReference>
<dbReference type="SUPFAM" id="SSF51735">
    <property type="entry name" value="NAD(P)-binding Rossmann-fold domains"/>
    <property type="match status" value="1"/>
</dbReference>
<dbReference type="Pfam" id="PF00389">
    <property type="entry name" value="2-Hacid_dh"/>
    <property type="match status" value="1"/>
</dbReference>
<dbReference type="SUPFAM" id="SSF52283">
    <property type="entry name" value="Formate/glycerate dehydrogenase catalytic domain-like"/>
    <property type="match status" value="1"/>
</dbReference>
<dbReference type="Proteomes" id="UP000292209">
    <property type="component" value="Unassembled WGS sequence"/>
</dbReference>
<evidence type="ECO:0000313" key="5">
    <source>
        <dbReference type="EMBL" id="RZS96927.1"/>
    </source>
</evidence>
<dbReference type="EMBL" id="SGXG01000001">
    <property type="protein sequence ID" value="RZS96927.1"/>
    <property type="molecule type" value="Genomic_DNA"/>
</dbReference>
<dbReference type="RefSeq" id="WP_130275783.1">
    <property type="nucleotide sequence ID" value="NZ_SGXG01000001.1"/>
</dbReference>